<evidence type="ECO:0000256" key="3">
    <source>
        <dbReference type="ARBA" id="ARBA00022692"/>
    </source>
</evidence>
<keyword evidence="3 6" id="KW-0812">Transmembrane</keyword>
<dbReference type="Proteomes" id="UP001169719">
    <property type="component" value="Unassembled WGS sequence"/>
</dbReference>
<comment type="similarity">
    <text evidence="2 6">Belongs to the 4-toluene sulfonate uptake permease (TSUP) (TC 2.A.102) family.</text>
</comment>
<keyword evidence="4 6" id="KW-1133">Transmembrane helix</keyword>
<organism evidence="7 8">
    <name type="scientific">Vibrio agarivorans</name>
    <dbReference type="NCBI Taxonomy" id="153622"/>
    <lineage>
        <taxon>Bacteria</taxon>
        <taxon>Pseudomonadati</taxon>
        <taxon>Pseudomonadota</taxon>
        <taxon>Gammaproteobacteria</taxon>
        <taxon>Vibrionales</taxon>
        <taxon>Vibrionaceae</taxon>
        <taxon>Vibrio</taxon>
    </lineage>
</organism>
<dbReference type="PANTHER" id="PTHR43483">
    <property type="entry name" value="MEMBRANE TRANSPORTER PROTEIN HI_0806-RELATED"/>
    <property type="match status" value="1"/>
</dbReference>
<feature type="transmembrane region" description="Helical" evidence="6">
    <location>
        <begin position="198"/>
        <end position="225"/>
    </location>
</feature>
<dbReference type="PANTHER" id="PTHR43483:SF3">
    <property type="entry name" value="MEMBRANE TRANSPORTER PROTEIN HI_0806-RELATED"/>
    <property type="match status" value="1"/>
</dbReference>
<accession>A0ABT7XYV0</accession>
<keyword evidence="5 6" id="KW-0472">Membrane</keyword>
<proteinExistence type="inferred from homology"/>
<reference evidence="7" key="1">
    <citation type="submission" date="2024-05" db="EMBL/GenBank/DDBJ databases">
        <title>Genome Sequences of Four Agar- Degrading Marine Bacteria.</title>
        <authorList>
            <person name="Phillips E.K."/>
            <person name="Shaffer J.C."/>
            <person name="Henson M.W."/>
            <person name="Temperton B."/>
            <person name="Thrash C.J."/>
            <person name="Martin M.O."/>
        </authorList>
    </citation>
    <scope>NUCLEOTIDE SEQUENCE</scope>
    <source>
        <strain evidence="7">EKP203</strain>
    </source>
</reference>
<dbReference type="RefSeq" id="WP_289960905.1">
    <property type="nucleotide sequence ID" value="NZ_JAUEOZ010000001.1"/>
</dbReference>
<sequence>MTILMLLQIGLSIGGAIFIFMLVKAWCEKRTSEKSTNVMAIGAIGGFANFCDTLGVGSFAIKTAGYKQFNLVDDKDLPGTLNAQAALATVAQALIFLTAVEVDMTTMVSLIVAACLGATIGARIVSGLDRQMIRLIMGCALMIVALLMLAGRLELFPLGGTELGLSGTKLAIAIVGNFIFGALMTVGIGLYAPCMTMIYLLGMNPIAAFPIMMCSCAFLCFFSAGSFIQRKALNTRAALSVAITGPIAVLIAAFIVKSLDLDTLAWLVTFVVLYTSITMFRSWSNSRNQSHAQTAID</sequence>
<dbReference type="InterPro" id="IPR002781">
    <property type="entry name" value="TM_pro_TauE-like"/>
</dbReference>
<evidence type="ECO:0000313" key="8">
    <source>
        <dbReference type="Proteomes" id="UP001169719"/>
    </source>
</evidence>
<comment type="subcellular location">
    <subcellularLocation>
        <location evidence="6">Cell membrane</location>
        <topology evidence="6">Multi-pass membrane protein</topology>
    </subcellularLocation>
    <subcellularLocation>
        <location evidence="1">Membrane</location>
        <topology evidence="1">Multi-pass membrane protein</topology>
    </subcellularLocation>
</comment>
<keyword evidence="8" id="KW-1185">Reference proteome</keyword>
<keyword evidence="6" id="KW-1003">Cell membrane</keyword>
<comment type="caution">
    <text evidence="7">The sequence shown here is derived from an EMBL/GenBank/DDBJ whole genome shotgun (WGS) entry which is preliminary data.</text>
</comment>
<feature type="transmembrane region" description="Helical" evidence="6">
    <location>
        <begin position="237"/>
        <end position="257"/>
    </location>
</feature>
<evidence type="ECO:0000256" key="5">
    <source>
        <dbReference type="ARBA" id="ARBA00023136"/>
    </source>
</evidence>
<feature type="transmembrane region" description="Helical" evidence="6">
    <location>
        <begin position="132"/>
        <end position="150"/>
    </location>
</feature>
<dbReference type="Pfam" id="PF01925">
    <property type="entry name" value="TauE"/>
    <property type="match status" value="1"/>
</dbReference>
<evidence type="ECO:0000256" key="2">
    <source>
        <dbReference type="ARBA" id="ARBA00009142"/>
    </source>
</evidence>
<gene>
    <name evidence="7" type="ORF">QWJ08_04910</name>
</gene>
<feature type="transmembrane region" description="Helical" evidence="6">
    <location>
        <begin position="263"/>
        <end position="280"/>
    </location>
</feature>
<dbReference type="EMBL" id="JAUEOZ010000001">
    <property type="protein sequence ID" value="MDN2480724.1"/>
    <property type="molecule type" value="Genomic_DNA"/>
</dbReference>
<evidence type="ECO:0000256" key="1">
    <source>
        <dbReference type="ARBA" id="ARBA00004141"/>
    </source>
</evidence>
<feature type="transmembrane region" description="Helical" evidence="6">
    <location>
        <begin position="6"/>
        <end position="26"/>
    </location>
</feature>
<evidence type="ECO:0000256" key="6">
    <source>
        <dbReference type="RuleBase" id="RU363041"/>
    </source>
</evidence>
<feature type="transmembrane region" description="Helical" evidence="6">
    <location>
        <begin position="38"/>
        <end position="61"/>
    </location>
</feature>
<feature type="transmembrane region" description="Helical" evidence="6">
    <location>
        <begin position="170"/>
        <end position="192"/>
    </location>
</feature>
<evidence type="ECO:0000256" key="4">
    <source>
        <dbReference type="ARBA" id="ARBA00022989"/>
    </source>
</evidence>
<feature type="transmembrane region" description="Helical" evidence="6">
    <location>
        <begin position="107"/>
        <end position="126"/>
    </location>
</feature>
<evidence type="ECO:0000313" key="7">
    <source>
        <dbReference type="EMBL" id="MDN2480724.1"/>
    </source>
</evidence>
<name>A0ABT7XYV0_9VIBR</name>
<protein>
    <recommendedName>
        <fullName evidence="6">Probable membrane transporter protein</fullName>
    </recommendedName>
</protein>